<organism evidence="1">
    <name type="scientific">Arundo donax</name>
    <name type="common">Giant reed</name>
    <name type="synonym">Donax arundinaceus</name>
    <dbReference type="NCBI Taxonomy" id="35708"/>
    <lineage>
        <taxon>Eukaryota</taxon>
        <taxon>Viridiplantae</taxon>
        <taxon>Streptophyta</taxon>
        <taxon>Embryophyta</taxon>
        <taxon>Tracheophyta</taxon>
        <taxon>Spermatophyta</taxon>
        <taxon>Magnoliopsida</taxon>
        <taxon>Liliopsida</taxon>
        <taxon>Poales</taxon>
        <taxon>Poaceae</taxon>
        <taxon>PACMAD clade</taxon>
        <taxon>Arundinoideae</taxon>
        <taxon>Arundineae</taxon>
        <taxon>Arundo</taxon>
    </lineage>
</organism>
<name>A0A0A9A500_ARUDO</name>
<proteinExistence type="predicted"/>
<dbReference type="EMBL" id="GBRH01251729">
    <property type="protein sequence ID" value="JAD46166.1"/>
    <property type="molecule type" value="Transcribed_RNA"/>
</dbReference>
<evidence type="ECO:0000313" key="1">
    <source>
        <dbReference type="EMBL" id="JAD46166.1"/>
    </source>
</evidence>
<dbReference type="AlphaFoldDB" id="A0A0A9A500"/>
<sequence length="31" mass="3572">MLHVNRIYVPYASSLWPQLLSEAHSTKLEGM</sequence>
<protein>
    <submittedName>
        <fullName evidence="1">Uncharacterized protein</fullName>
    </submittedName>
</protein>
<reference evidence="1" key="2">
    <citation type="journal article" date="2015" name="Data Brief">
        <title>Shoot transcriptome of the giant reed, Arundo donax.</title>
        <authorList>
            <person name="Barrero R.A."/>
            <person name="Guerrero F.D."/>
            <person name="Moolhuijzen P."/>
            <person name="Goolsby J.A."/>
            <person name="Tidwell J."/>
            <person name="Bellgard S.E."/>
            <person name="Bellgard M.I."/>
        </authorList>
    </citation>
    <scope>NUCLEOTIDE SEQUENCE</scope>
    <source>
        <tissue evidence="1">Shoot tissue taken approximately 20 cm above the soil surface</tissue>
    </source>
</reference>
<reference evidence="1" key="1">
    <citation type="submission" date="2014-09" db="EMBL/GenBank/DDBJ databases">
        <authorList>
            <person name="Magalhaes I.L.F."/>
            <person name="Oliveira U."/>
            <person name="Santos F.R."/>
            <person name="Vidigal T.H.D.A."/>
            <person name="Brescovit A.D."/>
            <person name="Santos A.J."/>
        </authorList>
    </citation>
    <scope>NUCLEOTIDE SEQUENCE</scope>
    <source>
        <tissue evidence="1">Shoot tissue taken approximately 20 cm above the soil surface</tissue>
    </source>
</reference>
<accession>A0A0A9A500</accession>